<dbReference type="Proteomes" id="UP000215002">
    <property type="component" value="Chromosome"/>
</dbReference>
<dbReference type="KEGG" id="muc:MuYL_2487"/>
<proteinExistence type="predicted"/>
<dbReference type="EMBL" id="CP022743">
    <property type="protein sequence ID" value="ASU34374.1"/>
    <property type="molecule type" value="Genomic_DNA"/>
</dbReference>
<name>A0A223NXF1_9SPHI</name>
<reference evidence="1 2" key="1">
    <citation type="submission" date="2017-08" db="EMBL/GenBank/DDBJ databases">
        <title>Complete genome sequence of Mucilaginibacter sp. strain BJC16-A31.</title>
        <authorList>
            <consortium name="Henan University of Science and Technology"/>
            <person name="You X."/>
        </authorList>
    </citation>
    <scope>NUCLEOTIDE SEQUENCE [LARGE SCALE GENOMIC DNA]</scope>
    <source>
        <strain evidence="1 2">BJC16-A31</strain>
    </source>
</reference>
<evidence type="ECO:0000313" key="2">
    <source>
        <dbReference type="Proteomes" id="UP000215002"/>
    </source>
</evidence>
<accession>A0A223NXF1</accession>
<organism evidence="1 2">
    <name type="scientific">Mucilaginibacter xinganensis</name>
    <dbReference type="NCBI Taxonomy" id="1234841"/>
    <lineage>
        <taxon>Bacteria</taxon>
        <taxon>Pseudomonadati</taxon>
        <taxon>Bacteroidota</taxon>
        <taxon>Sphingobacteriia</taxon>
        <taxon>Sphingobacteriales</taxon>
        <taxon>Sphingobacteriaceae</taxon>
        <taxon>Mucilaginibacter</taxon>
    </lineage>
</organism>
<gene>
    <name evidence="1" type="ORF">MuYL_2487</name>
</gene>
<keyword evidence="2" id="KW-1185">Reference proteome</keyword>
<dbReference type="RefSeq" id="WP_094570733.1">
    <property type="nucleotide sequence ID" value="NZ_CP022743.1"/>
</dbReference>
<protein>
    <submittedName>
        <fullName evidence="1">Uncharacterized protein</fullName>
    </submittedName>
</protein>
<sequence>MKADFIEADRLLMNSYEDEQYALVFYLKHGNPGPVLKQIAEERIKDLEFKKSKMDPVKYYPVKSPMPRLEFERECETVGTCKKELL</sequence>
<evidence type="ECO:0000313" key="1">
    <source>
        <dbReference type="EMBL" id="ASU34374.1"/>
    </source>
</evidence>
<dbReference type="AlphaFoldDB" id="A0A223NXF1"/>